<feature type="region of interest" description="Disordered" evidence="7">
    <location>
        <begin position="494"/>
        <end position="513"/>
    </location>
</feature>
<keyword evidence="5 8" id="KW-0472">Membrane</keyword>
<feature type="compositionally biased region" description="Basic and acidic residues" evidence="7">
    <location>
        <begin position="561"/>
        <end position="570"/>
    </location>
</feature>
<proteinExistence type="predicted"/>
<name>A0A427Y6N0_9TREE</name>
<evidence type="ECO:0000256" key="8">
    <source>
        <dbReference type="SAM" id="Phobius"/>
    </source>
</evidence>
<feature type="transmembrane region" description="Helical" evidence="8">
    <location>
        <begin position="461"/>
        <end position="478"/>
    </location>
</feature>
<comment type="subcellular location">
    <subcellularLocation>
        <location evidence="1">Membrane</location>
        <topology evidence="1">Multi-pass membrane protein</topology>
    </subcellularLocation>
</comment>
<feature type="transmembrane region" description="Helical" evidence="8">
    <location>
        <begin position="429"/>
        <end position="449"/>
    </location>
</feature>
<dbReference type="GO" id="GO:0047184">
    <property type="term" value="F:1-acylglycerophosphocholine O-acyltransferase activity"/>
    <property type="evidence" value="ECO:0007669"/>
    <property type="project" value="TreeGrafter"/>
</dbReference>
<dbReference type="Proteomes" id="UP000279236">
    <property type="component" value="Unassembled WGS sequence"/>
</dbReference>
<keyword evidence="2 9" id="KW-0808">Transferase</keyword>
<evidence type="ECO:0000256" key="1">
    <source>
        <dbReference type="ARBA" id="ARBA00004141"/>
    </source>
</evidence>
<dbReference type="GO" id="GO:0005783">
    <property type="term" value="C:endoplasmic reticulum"/>
    <property type="evidence" value="ECO:0007669"/>
    <property type="project" value="TreeGrafter"/>
</dbReference>
<dbReference type="GO" id="GO:0046474">
    <property type="term" value="P:glycerophospholipid biosynthetic process"/>
    <property type="evidence" value="ECO:0007669"/>
    <property type="project" value="TreeGrafter"/>
</dbReference>
<keyword evidence="3 8" id="KW-0812">Transmembrane</keyword>
<dbReference type="PANTHER" id="PTHR13906">
    <property type="entry name" value="PORCUPINE"/>
    <property type="match status" value="1"/>
</dbReference>
<organism evidence="9 10">
    <name type="scientific">Apiotrichum porosum</name>
    <dbReference type="NCBI Taxonomy" id="105984"/>
    <lineage>
        <taxon>Eukaryota</taxon>
        <taxon>Fungi</taxon>
        <taxon>Dikarya</taxon>
        <taxon>Basidiomycota</taxon>
        <taxon>Agaricomycotina</taxon>
        <taxon>Tremellomycetes</taxon>
        <taxon>Trichosporonales</taxon>
        <taxon>Trichosporonaceae</taxon>
        <taxon>Apiotrichum</taxon>
    </lineage>
</organism>
<comment type="caution">
    <text evidence="9">The sequence shown here is derived from an EMBL/GenBank/DDBJ whole genome shotgun (WGS) entry which is preliminary data.</text>
</comment>
<keyword evidence="10" id="KW-1185">Reference proteome</keyword>
<evidence type="ECO:0000256" key="4">
    <source>
        <dbReference type="ARBA" id="ARBA00022989"/>
    </source>
</evidence>
<dbReference type="Pfam" id="PF03062">
    <property type="entry name" value="MBOAT"/>
    <property type="match status" value="1"/>
</dbReference>
<evidence type="ECO:0000313" key="9">
    <source>
        <dbReference type="EMBL" id="RSH86747.1"/>
    </source>
</evidence>
<evidence type="ECO:0000256" key="6">
    <source>
        <dbReference type="ARBA" id="ARBA00023315"/>
    </source>
</evidence>
<dbReference type="EMBL" id="RSCE01000002">
    <property type="protein sequence ID" value="RSH86747.1"/>
    <property type="molecule type" value="Genomic_DNA"/>
</dbReference>
<evidence type="ECO:0000256" key="5">
    <source>
        <dbReference type="ARBA" id="ARBA00023136"/>
    </source>
</evidence>
<dbReference type="GO" id="GO:0003841">
    <property type="term" value="F:1-acylglycerol-3-phosphate O-acyltransferase activity"/>
    <property type="evidence" value="ECO:0007669"/>
    <property type="project" value="TreeGrafter"/>
</dbReference>
<dbReference type="GeneID" id="39589562"/>
<feature type="region of interest" description="Disordered" evidence="7">
    <location>
        <begin position="561"/>
        <end position="591"/>
    </location>
</feature>
<reference evidence="9 10" key="1">
    <citation type="submission" date="2018-11" db="EMBL/GenBank/DDBJ databases">
        <title>Genome sequence of Apiotrichum porosum DSM 27194.</title>
        <authorList>
            <person name="Aliyu H."/>
            <person name="Gorte O."/>
            <person name="Ochsenreither K."/>
        </authorList>
    </citation>
    <scope>NUCLEOTIDE SEQUENCE [LARGE SCALE GENOMIC DNA]</scope>
    <source>
        <strain evidence="9 10">DSM 27194</strain>
    </source>
</reference>
<keyword evidence="4 8" id="KW-1133">Transmembrane helix</keyword>
<dbReference type="PANTHER" id="PTHR13906:SF4">
    <property type="entry name" value="LYSOPHOSPHOLIPID ACYLTRANSFERASE 6"/>
    <property type="match status" value="1"/>
</dbReference>
<protein>
    <submittedName>
        <fullName evidence="9">Lysophospholipid acyltransferase</fullName>
    </submittedName>
</protein>
<feature type="transmembrane region" description="Helical" evidence="8">
    <location>
        <begin position="22"/>
        <end position="40"/>
    </location>
</feature>
<dbReference type="InterPro" id="IPR004299">
    <property type="entry name" value="MBOAT_fam"/>
</dbReference>
<gene>
    <name evidence="9" type="primary">ALE1</name>
    <name evidence="9" type="ORF">EHS24_005019</name>
</gene>
<sequence>MRMLWDPLFERLSDVAGAPPDQIKMIAALVLAFPLAAIFVRLPANRPNLAHIFSLIVTTFFLWPFLGLGWGYLELIFSCVVTYVLVATLKGSNMPWVVFFFVMGHLTITHVRRAIWAVPVTEIEISGSHMVLVMKLSTFAWNVHDGRRKTEELDNMQLATRLSSLPNPLAFFGYCFYFPTVLVGPSFDYASYDALIKHTLYTTPPPNAKSKISGRTPVGRRRVALLHFAIGIFFLAIFSLLGARGSFERVLTPTWYTWGKAQQFGFIQFCAFVARTKYYAVWSMSEGACIQSGLGFNGYDPKTGRTLWNRVRNINILAIETSESFKVLLDSWNCRTNVWLRECVYKRLAKKGQKPGSFQSMATFVTSAFWHGVAPGYYLAFITCGLYSYLGRMFRNMVRPYFLPASSPGAANSLPRWPYPNLAKRAYDLVGWACVQTGVAYAVVPFFVLELKPSVLTWARVYFYGHVSIFAAVAFFKFGGSRWLRKGLAPKAPRVKPLSPADAPSVSVQPPSPLAETYERFGEDESAATSGVATPSNFVSEADEADDANIEWVAHDLQNKDQKDFSKMSDEILSGFDTPRRPGTPTQRKTQ</sequence>
<dbReference type="GO" id="GO:0030258">
    <property type="term" value="P:lipid modification"/>
    <property type="evidence" value="ECO:0007669"/>
    <property type="project" value="TreeGrafter"/>
</dbReference>
<feature type="transmembrane region" description="Helical" evidence="8">
    <location>
        <begin position="52"/>
        <end position="73"/>
    </location>
</feature>
<dbReference type="InterPro" id="IPR049941">
    <property type="entry name" value="LPLAT_7/PORCN-like"/>
</dbReference>
<keyword evidence="6 9" id="KW-0012">Acyltransferase</keyword>
<evidence type="ECO:0000256" key="7">
    <source>
        <dbReference type="SAM" id="MobiDB-lite"/>
    </source>
</evidence>
<feature type="transmembrane region" description="Helical" evidence="8">
    <location>
        <begin position="223"/>
        <end position="243"/>
    </location>
</feature>
<evidence type="ECO:0000313" key="10">
    <source>
        <dbReference type="Proteomes" id="UP000279236"/>
    </source>
</evidence>
<dbReference type="GO" id="GO:0016020">
    <property type="term" value="C:membrane"/>
    <property type="evidence" value="ECO:0007669"/>
    <property type="project" value="UniProtKB-SubCell"/>
</dbReference>
<dbReference type="STRING" id="105984.A0A427Y6N0"/>
<dbReference type="RefSeq" id="XP_028479532.1">
    <property type="nucleotide sequence ID" value="XM_028620560.1"/>
</dbReference>
<feature type="transmembrane region" description="Helical" evidence="8">
    <location>
        <begin position="368"/>
        <end position="390"/>
    </location>
</feature>
<dbReference type="AlphaFoldDB" id="A0A427Y6N0"/>
<evidence type="ECO:0000256" key="2">
    <source>
        <dbReference type="ARBA" id="ARBA00022679"/>
    </source>
</evidence>
<evidence type="ECO:0000256" key="3">
    <source>
        <dbReference type="ARBA" id="ARBA00022692"/>
    </source>
</evidence>
<dbReference type="OrthoDB" id="286734at2759"/>
<accession>A0A427Y6N0</accession>